<feature type="transmembrane region" description="Helical" evidence="6">
    <location>
        <begin position="420"/>
        <end position="439"/>
    </location>
</feature>
<keyword evidence="2 6" id="KW-0812">Transmembrane</keyword>
<dbReference type="EMBL" id="JAWRVE010000119">
    <property type="protein sequence ID" value="KAL1856861.1"/>
    <property type="molecule type" value="Genomic_DNA"/>
</dbReference>
<comment type="subcellular location">
    <subcellularLocation>
        <location evidence="1">Membrane</location>
        <topology evidence="1">Multi-pass membrane protein</topology>
    </subcellularLocation>
</comment>
<comment type="caution">
    <text evidence="8">The sequence shown here is derived from an EMBL/GenBank/DDBJ whole genome shotgun (WGS) entry which is preliminary data.</text>
</comment>
<evidence type="ECO:0000256" key="3">
    <source>
        <dbReference type="ARBA" id="ARBA00022989"/>
    </source>
</evidence>
<feature type="region of interest" description="Disordered" evidence="5">
    <location>
        <begin position="264"/>
        <end position="298"/>
    </location>
</feature>
<name>A0ABR3W9U1_9PEZI</name>
<dbReference type="InterPro" id="IPR020846">
    <property type="entry name" value="MFS_dom"/>
</dbReference>
<organism evidence="8 9">
    <name type="scientific">Diaporthe australafricana</name>
    <dbReference type="NCBI Taxonomy" id="127596"/>
    <lineage>
        <taxon>Eukaryota</taxon>
        <taxon>Fungi</taxon>
        <taxon>Dikarya</taxon>
        <taxon>Ascomycota</taxon>
        <taxon>Pezizomycotina</taxon>
        <taxon>Sordariomycetes</taxon>
        <taxon>Sordariomycetidae</taxon>
        <taxon>Diaporthales</taxon>
        <taxon>Diaporthaceae</taxon>
        <taxon>Diaporthe</taxon>
    </lineage>
</organism>
<dbReference type="PANTHER" id="PTHR23502">
    <property type="entry name" value="MAJOR FACILITATOR SUPERFAMILY"/>
    <property type="match status" value="1"/>
</dbReference>
<evidence type="ECO:0000256" key="1">
    <source>
        <dbReference type="ARBA" id="ARBA00004141"/>
    </source>
</evidence>
<evidence type="ECO:0000259" key="7">
    <source>
        <dbReference type="PROSITE" id="PS50850"/>
    </source>
</evidence>
<dbReference type="PROSITE" id="PS50850">
    <property type="entry name" value="MFS"/>
    <property type="match status" value="1"/>
</dbReference>
<proteinExistence type="predicted"/>
<accession>A0ABR3W9U1</accession>
<dbReference type="PANTHER" id="PTHR23502:SF151">
    <property type="entry name" value="MAJOR FACILITATOR SUPERFAMILY (MFS) PROFILE DOMAIN-CONTAINING PROTEIN"/>
    <property type="match status" value="1"/>
</dbReference>
<keyword evidence="3 6" id="KW-1133">Transmembrane helix</keyword>
<gene>
    <name evidence="8" type="ORF">Daus18300_010624</name>
</gene>
<dbReference type="Gene3D" id="1.20.1250.20">
    <property type="entry name" value="MFS general substrate transporter like domains"/>
    <property type="match status" value="1"/>
</dbReference>
<evidence type="ECO:0000256" key="4">
    <source>
        <dbReference type="ARBA" id="ARBA00023136"/>
    </source>
</evidence>
<protein>
    <recommendedName>
        <fullName evidence="7">Major facilitator superfamily (MFS) profile domain-containing protein</fullName>
    </recommendedName>
</protein>
<keyword evidence="4 6" id="KW-0472">Membrane</keyword>
<keyword evidence="9" id="KW-1185">Reference proteome</keyword>
<feature type="domain" description="Major facilitator superfamily (MFS) profile" evidence="7">
    <location>
        <begin position="35"/>
        <end position="440"/>
    </location>
</feature>
<reference evidence="8 9" key="1">
    <citation type="journal article" date="2024" name="IMA Fungus">
        <title>IMA Genome - F19 : A genome assembly and annotation guide to empower mycologists, including annotated draft genome sequences of Ceratocystis pirilliformis, Diaporthe australafricana, Fusarium ophioides, Paecilomyces lecythidis, and Sporothrix stenoceras.</title>
        <authorList>
            <person name="Aylward J."/>
            <person name="Wilson A.M."/>
            <person name="Visagie C.M."/>
            <person name="Spraker J."/>
            <person name="Barnes I."/>
            <person name="Buitendag C."/>
            <person name="Ceriani C."/>
            <person name="Del Mar Angel L."/>
            <person name="du Plessis D."/>
            <person name="Fuchs T."/>
            <person name="Gasser K."/>
            <person name="Kramer D."/>
            <person name="Li W."/>
            <person name="Munsamy K."/>
            <person name="Piso A."/>
            <person name="Price J.L."/>
            <person name="Sonnekus B."/>
            <person name="Thomas C."/>
            <person name="van der Nest A."/>
            <person name="van Dijk A."/>
            <person name="van Heerden A."/>
            <person name="van Vuuren N."/>
            <person name="Yilmaz N."/>
            <person name="Duong T.A."/>
            <person name="van der Merwe N.A."/>
            <person name="Wingfield M.J."/>
            <person name="Wingfield B.D."/>
        </authorList>
    </citation>
    <scope>NUCLEOTIDE SEQUENCE [LARGE SCALE GENOMIC DNA]</scope>
    <source>
        <strain evidence="8 9">CMW 18300</strain>
    </source>
</reference>
<feature type="transmembrane region" description="Helical" evidence="6">
    <location>
        <begin position="206"/>
        <end position="229"/>
    </location>
</feature>
<feature type="transmembrane region" description="Helical" evidence="6">
    <location>
        <begin position="144"/>
        <end position="164"/>
    </location>
</feature>
<evidence type="ECO:0000313" key="8">
    <source>
        <dbReference type="EMBL" id="KAL1856861.1"/>
    </source>
</evidence>
<dbReference type="SUPFAM" id="SSF103473">
    <property type="entry name" value="MFS general substrate transporter"/>
    <property type="match status" value="1"/>
</dbReference>
<evidence type="ECO:0000313" key="9">
    <source>
        <dbReference type="Proteomes" id="UP001583177"/>
    </source>
</evidence>
<feature type="transmembrane region" description="Helical" evidence="6">
    <location>
        <begin position="361"/>
        <end position="381"/>
    </location>
</feature>
<dbReference type="Pfam" id="PF07690">
    <property type="entry name" value="MFS_1"/>
    <property type="match status" value="1"/>
</dbReference>
<evidence type="ECO:0000256" key="5">
    <source>
        <dbReference type="SAM" id="MobiDB-lite"/>
    </source>
</evidence>
<feature type="transmembrane region" description="Helical" evidence="6">
    <location>
        <begin position="171"/>
        <end position="194"/>
    </location>
</feature>
<sequence length="440" mass="47022">MEHIIGALGLRTIPAIVRHFFLPGDWVACDHESLIFAVGRSGEILFARRSELAVIHRGLEVTESGGGFNSRRGSGQGLRGSLSGPFSWAAAAVFGLSKYFRNASNGRSGMKWERSRPHISQAVYVIFQGISVSFWSPLSNVFGRRPVFIITFGLYTAASLGLAFSQGNYTALILLRATQSIGGSAVISISYSVVADLITSAERGSMLGPMLASGILGPCIGPIIGGAVVMAGQPAWCFLALVIFGGIALTLILWTSPETRRTIVGNGAEDSGKVPTNPNITKDGEKGENNVATEDPSKTATGKGRLIFSNPFESLRLIFHWDTVLELWLAASPNAVWYLIQASIPVVYAHGPGGYMYGFKYIYVGLCYLSGGAGVIAGGIIGGKMMDLYYKHVALKSGFSTNKGDNHNIHDFPIEEVRSLFSLLVLAFSACVLVGFALVN</sequence>
<feature type="transmembrane region" description="Helical" evidence="6">
    <location>
        <begin position="327"/>
        <end position="349"/>
    </location>
</feature>
<dbReference type="InterPro" id="IPR036259">
    <property type="entry name" value="MFS_trans_sf"/>
</dbReference>
<evidence type="ECO:0000256" key="6">
    <source>
        <dbReference type="SAM" id="Phobius"/>
    </source>
</evidence>
<dbReference type="InterPro" id="IPR011701">
    <property type="entry name" value="MFS"/>
</dbReference>
<feature type="transmembrane region" description="Helical" evidence="6">
    <location>
        <begin position="236"/>
        <end position="254"/>
    </location>
</feature>
<dbReference type="Proteomes" id="UP001583177">
    <property type="component" value="Unassembled WGS sequence"/>
</dbReference>
<evidence type="ECO:0000256" key="2">
    <source>
        <dbReference type="ARBA" id="ARBA00022692"/>
    </source>
</evidence>